<proteinExistence type="predicted"/>
<sequence length="105" mass="11820">MHNETTEGVFEDPKKKKEKPQNIYSIPNAPLSSLNHAGMYLQARFTKVLISQTSRFVFISSFFCLSLQCRAQRTRPSNCTPRGWKEKGGGDLGGMGRGLDDMKIH</sequence>
<feature type="non-terminal residue" evidence="2">
    <location>
        <position position="105"/>
    </location>
</feature>
<evidence type="ECO:0000313" key="3">
    <source>
        <dbReference type="Proteomes" id="UP001519460"/>
    </source>
</evidence>
<name>A0ABD0KRS8_9CAEN</name>
<organism evidence="2 3">
    <name type="scientific">Batillaria attramentaria</name>
    <dbReference type="NCBI Taxonomy" id="370345"/>
    <lineage>
        <taxon>Eukaryota</taxon>
        <taxon>Metazoa</taxon>
        <taxon>Spiralia</taxon>
        <taxon>Lophotrochozoa</taxon>
        <taxon>Mollusca</taxon>
        <taxon>Gastropoda</taxon>
        <taxon>Caenogastropoda</taxon>
        <taxon>Sorbeoconcha</taxon>
        <taxon>Cerithioidea</taxon>
        <taxon>Batillariidae</taxon>
        <taxon>Batillaria</taxon>
    </lineage>
</organism>
<comment type="caution">
    <text evidence="2">The sequence shown here is derived from an EMBL/GenBank/DDBJ whole genome shotgun (WGS) entry which is preliminary data.</text>
</comment>
<gene>
    <name evidence="2" type="ORF">BaRGS_00019259</name>
</gene>
<protein>
    <submittedName>
        <fullName evidence="2">Uncharacterized protein</fullName>
    </submittedName>
</protein>
<evidence type="ECO:0000256" key="1">
    <source>
        <dbReference type="SAM" id="MobiDB-lite"/>
    </source>
</evidence>
<dbReference type="Proteomes" id="UP001519460">
    <property type="component" value="Unassembled WGS sequence"/>
</dbReference>
<dbReference type="AlphaFoldDB" id="A0ABD0KRS8"/>
<keyword evidence="3" id="KW-1185">Reference proteome</keyword>
<feature type="region of interest" description="Disordered" evidence="1">
    <location>
        <begin position="1"/>
        <end position="24"/>
    </location>
</feature>
<feature type="region of interest" description="Disordered" evidence="1">
    <location>
        <begin position="75"/>
        <end position="105"/>
    </location>
</feature>
<accession>A0ABD0KRS8</accession>
<feature type="compositionally biased region" description="Basic and acidic residues" evidence="1">
    <location>
        <begin position="1"/>
        <end position="15"/>
    </location>
</feature>
<reference evidence="2 3" key="1">
    <citation type="journal article" date="2023" name="Sci. Data">
        <title>Genome assembly of the Korean intertidal mud-creeper Batillaria attramentaria.</title>
        <authorList>
            <person name="Patra A.K."/>
            <person name="Ho P.T."/>
            <person name="Jun S."/>
            <person name="Lee S.J."/>
            <person name="Kim Y."/>
            <person name="Won Y.J."/>
        </authorList>
    </citation>
    <scope>NUCLEOTIDE SEQUENCE [LARGE SCALE GENOMIC DNA]</scope>
    <source>
        <strain evidence="2">Wonlab-2016</strain>
    </source>
</reference>
<dbReference type="EMBL" id="JACVVK020000137">
    <property type="protein sequence ID" value="KAK7489460.1"/>
    <property type="molecule type" value="Genomic_DNA"/>
</dbReference>
<evidence type="ECO:0000313" key="2">
    <source>
        <dbReference type="EMBL" id="KAK7489460.1"/>
    </source>
</evidence>